<gene>
    <name evidence="3" type="ORF">FME351_LOCUS8265</name>
    <name evidence="4" type="ORF">TSG867_LOCUS9226</name>
</gene>
<reference evidence="3" key="1">
    <citation type="submission" date="2021-02" db="EMBL/GenBank/DDBJ databases">
        <authorList>
            <person name="Nowell W R."/>
        </authorList>
    </citation>
    <scope>NUCLEOTIDE SEQUENCE</scope>
</reference>
<dbReference type="InterPro" id="IPR031357">
    <property type="entry name" value="Stealth_CR3"/>
</dbReference>
<protein>
    <submittedName>
        <fullName evidence="3">Uncharacterized protein</fullName>
    </submittedName>
</protein>
<feature type="domain" description="Stealth protein CR3 conserved region 3" evidence="2">
    <location>
        <begin position="318"/>
        <end position="361"/>
    </location>
</feature>
<evidence type="ECO:0000313" key="5">
    <source>
        <dbReference type="Proteomes" id="UP000663869"/>
    </source>
</evidence>
<feature type="domain" description="Stealth protein CR2 conserved region 2" evidence="1">
    <location>
        <begin position="159"/>
        <end position="264"/>
    </location>
</feature>
<comment type="caution">
    <text evidence="3">The sequence shown here is derived from an EMBL/GenBank/DDBJ whole genome shotgun (WGS) entry which is preliminary data.</text>
</comment>
<evidence type="ECO:0000259" key="2">
    <source>
        <dbReference type="Pfam" id="PF17102"/>
    </source>
</evidence>
<organism evidence="3 5">
    <name type="scientific">Rotaria socialis</name>
    <dbReference type="NCBI Taxonomy" id="392032"/>
    <lineage>
        <taxon>Eukaryota</taxon>
        <taxon>Metazoa</taxon>
        <taxon>Spiralia</taxon>
        <taxon>Gnathifera</taxon>
        <taxon>Rotifera</taxon>
        <taxon>Eurotatoria</taxon>
        <taxon>Bdelloidea</taxon>
        <taxon>Philodinida</taxon>
        <taxon>Philodinidae</taxon>
        <taxon>Rotaria</taxon>
    </lineage>
</organism>
<evidence type="ECO:0000313" key="3">
    <source>
        <dbReference type="EMBL" id="CAF3392306.1"/>
    </source>
</evidence>
<sequence>MIAFISSGTIWPSIHGMASVNCKANIMSNDSTKFHNYYYKNNSLQYQSLCDRYSEGVNIHNYQKLKDHECETIANACRIPSCSAAIDIVVLWVNIDDGNLKNLFRSIISSPELVLDSRHNQISENRVHDFKQQNRLLRPSKQYFSMMRSPLRDSISSNRFRDLKQLKYFLRSVEENGREWARRIFLITNNQVPDYLNINHLRIRIVNHQQLFKYTNVTPPKHPLFNSMAIQSMVHNIPTLSSPFYLFDDDILIRKYLLVTTIIDGNKSIVDLGNNLFNILSKPLSLFDNHVHTAINMVKRIKSISLLGSNDLHYIAFHGPLLLYREIGIKIWNEFREEMKLMISHPFRMPTDPSIQTLYIYMGYSDYYTFLKTRNILKFEMLTNSQPEKIRNTLRTAFADKTVYFVCVNDDFQLLTKQMQQCVNEAYDSIFPKCSSFEY</sequence>
<dbReference type="Pfam" id="PF17102">
    <property type="entry name" value="Stealth_CR3"/>
    <property type="match status" value="1"/>
</dbReference>
<proteinExistence type="predicted"/>
<dbReference type="AlphaFoldDB" id="A0A817ZAG5"/>
<name>A0A817ZAG5_9BILA</name>
<dbReference type="PANTHER" id="PTHR47452">
    <property type="entry name" value="PUTATIVE-RELATED"/>
    <property type="match status" value="1"/>
</dbReference>
<dbReference type="InterPro" id="IPR053362">
    <property type="entry name" value="RPS_phosphotransferase_WefF"/>
</dbReference>
<evidence type="ECO:0000259" key="1">
    <source>
        <dbReference type="Pfam" id="PF11380"/>
    </source>
</evidence>
<dbReference type="Pfam" id="PF11380">
    <property type="entry name" value="Stealth_CR2"/>
    <property type="match status" value="1"/>
</dbReference>
<dbReference type="GO" id="GO:0016772">
    <property type="term" value="F:transferase activity, transferring phosphorus-containing groups"/>
    <property type="evidence" value="ECO:0007669"/>
    <property type="project" value="InterPro"/>
</dbReference>
<dbReference type="Proteomes" id="UP000663869">
    <property type="component" value="Unassembled WGS sequence"/>
</dbReference>
<dbReference type="InterPro" id="IPR021520">
    <property type="entry name" value="Stealth_CR2"/>
</dbReference>
<accession>A0A817ZAG5</accession>
<dbReference type="PANTHER" id="PTHR47452:SF2">
    <property type="entry name" value="GLYCOSYLTRANSFERASE"/>
    <property type="match status" value="1"/>
</dbReference>
<dbReference type="Proteomes" id="UP000663862">
    <property type="component" value="Unassembled WGS sequence"/>
</dbReference>
<dbReference type="EMBL" id="CAJNYU010000829">
    <property type="protein sequence ID" value="CAF3392306.1"/>
    <property type="molecule type" value="Genomic_DNA"/>
</dbReference>
<dbReference type="EMBL" id="CAJOBQ010000398">
    <property type="protein sequence ID" value="CAF4346266.1"/>
    <property type="molecule type" value="Genomic_DNA"/>
</dbReference>
<evidence type="ECO:0000313" key="4">
    <source>
        <dbReference type="EMBL" id="CAF4346266.1"/>
    </source>
</evidence>